<reference evidence="5 6" key="1">
    <citation type="submission" date="2020-12" db="EMBL/GenBank/DDBJ databases">
        <authorList>
            <person name="Lu T."/>
            <person name="Wang Q."/>
            <person name="Han X."/>
        </authorList>
    </citation>
    <scope>NUCLEOTIDE SEQUENCE [LARGE SCALE GENOMIC DNA]</scope>
    <source>
        <strain evidence="5 6">WQ 585</strain>
    </source>
</reference>
<dbReference type="InterPro" id="IPR018976">
    <property type="entry name" value="Imelysin-like"/>
</dbReference>
<sequence length="333" mass="36588">MKKVAAVLTLFCTNLAFAAPDISGPVASVYDRVIVHNANNSVQACNNFKVKLNETKDGAAAEALDTVFKQLLLSWKKVEASYMAGELDHDYLDTPRFIDVFHNSNEDLSAIMQRQLASSSPPAKALFKNSFKTVNALEAVLYADTQLSARELSFAAVMADSICGHLQDIATVYTDQREALLADPEKALALYTHALSNSIFAGKEWRIADPAGLSRKYKDQPNAKRSEYALSGHSLAAIKAVFEVHQAMMGQQDYANLADVIKMYQANELAEAINLTLEQIMQQIGQLGQQAFAFQPDLTRPLYDSAGQLYRHYYVSLLSALPIVGKILEADGD</sequence>
<dbReference type="Gene3D" id="1.20.1420.20">
    <property type="entry name" value="M75 peptidase, HXXE motif"/>
    <property type="match status" value="1"/>
</dbReference>
<comment type="caution">
    <text evidence="5">The sequence shown here is derived from an EMBL/GenBank/DDBJ whole genome shotgun (WGS) entry which is preliminary data.</text>
</comment>
<organism evidence="5 6">
    <name type="scientific">Advenella mandrilli</name>
    <dbReference type="NCBI Taxonomy" id="2800330"/>
    <lineage>
        <taxon>Bacteria</taxon>
        <taxon>Pseudomonadati</taxon>
        <taxon>Pseudomonadota</taxon>
        <taxon>Betaproteobacteria</taxon>
        <taxon>Burkholderiales</taxon>
        <taxon>Alcaligenaceae</taxon>
    </lineage>
</organism>
<proteinExistence type="predicted"/>
<accession>A0ABS1EDW1</accession>
<keyword evidence="6" id="KW-1185">Reference proteome</keyword>
<dbReference type="InterPro" id="IPR038352">
    <property type="entry name" value="Imelysin_sf"/>
</dbReference>
<dbReference type="EMBL" id="JAENGP010000013">
    <property type="protein sequence ID" value="MBK1781866.1"/>
    <property type="molecule type" value="Genomic_DNA"/>
</dbReference>
<gene>
    <name evidence="5" type="ORF">JHL22_11610</name>
</gene>
<feature type="domain" description="Imelysin-like" evidence="4">
    <location>
        <begin position="40"/>
        <end position="293"/>
    </location>
</feature>
<feature type="chain" id="PRO_5045166029" description="Imelysin-like domain-containing protein" evidence="3">
    <location>
        <begin position="19"/>
        <end position="333"/>
    </location>
</feature>
<name>A0ABS1EDW1_9BURK</name>
<evidence type="ECO:0000256" key="2">
    <source>
        <dbReference type="ARBA" id="ARBA00022729"/>
    </source>
</evidence>
<evidence type="ECO:0000259" key="4">
    <source>
        <dbReference type="Pfam" id="PF09375"/>
    </source>
</evidence>
<dbReference type="Pfam" id="PF09375">
    <property type="entry name" value="Peptidase_M75"/>
    <property type="match status" value="1"/>
</dbReference>
<evidence type="ECO:0000256" key="1">
    <source>
        <dbReference type="ARBA" id="ARBA00004196"/>
    </source>
</evidence>
<dbReference type="RefSeq" id="WP_200237570.1">
    <property type="nucleotide sequence ID" value="NZ_JAENGP010000013.1"/>
</dbReference>
<keyword evidence="2 3" id="KW-0732">Signal</keyword>
<dbReference type="Proteomes" id="UP000635316">
    <property type="component" value="Unassembled WGS sequence"/>
</dbReference>
<evidence type="ECO:0000313" key="6">
    <source>
        <dbReference type="Proteomes" id="UP000635316"/>
    </source>
</evidence>
<evidence type="ECO:0000256" key="3">
    <source>
        <dbReference type="SAM" id="SignalP"/>
    </source>
</evidence>
<feature type="signal peptide" evidence="3">
    <location>
        <begin position="1"/>
        <end position="18"/>
    </location>
</feature>
<protein>
    <recommendedName>
        <fullName evidence="4">Imelysin-like domain-containing protein</fullName>
    </recommendedName>
</protein>
<comment type="subcellular location">
    <subcellularLocation>
        <location evidence="1">Cell envelope</location>
    </subcellularLocation>
</comment>
<evidence type="ECO:0000313" key="5">
    <source>
        <dbReference type="EMBL" id="MBK1781866.1"/>
    </source>
</evidence>